<keyword evidence="3" id="KW-1185">Reference proteome</keyword>
<sequence length="89" mass="9891">MACPPAECACARVGRLWQWGGGSPGAWWRRREVWSVGTVLPRLRMTRMELRPGQEILDTRYALSFSPRQHSATRSPAQHTFSGGGAHSA</sequence>
<organism evidence="2 3">
    <name type="scientific">Knipowitschia caucasica</name>
    <name type="common">Caucasian dwarf goby</name>
    <name type="synonym">Pomatoschistus caucasicus</name>
    <dbReference type="NCBI Taxonomy" id="637954"/>
    <lineage>
        <taxon>Eukaryota</taxon>
        <taxon>Metazoa</taxon>
        <taxon>Chordata</taxon>
        <taxon>Craniata</taxon>
        <taxon>Vertebrata</taxon>
        <taxon>Euteleostomi</taxon>
        <taxon>Actinopterygii</taxon>
        <taxon>Neopterygii</taxon>
        <taxon>Teleostei</taxon>
        <taxon>Neoteleostei</taxon>
        <taxon>Acanthomorphata</taxon>
        <taxon>Gobiaria</taxon>
        <taxon>Gobiiformes</taxon>
        <taxon>Gobioidei</taxon>
        <taxon>Gobiidae</taxon>
        <taxon>Gobiinae</taxon>
        <taxon>Knipowitschia</taxon>
    </lineage>
</organism>
<evidence type="ECO:0000313" key="2">
    <source>
        <dbReference type="EMBL" id="CAL1581869.1"/>
    </source>
</evidence>
<dbReference type="EMBL" id="OZ035837">
    <property type="protein sequence ID" value="CAL1581869.1"/>
    <property type="molecule type" value="Genomic_DNA"/>
</dbReference>
<reference evidence="2 3" key="1">
    <citation type="submission" date="2024-04" db="EMBL/GenBank/DDBJ databases">
        <authorList>
            <person name="Waldvogel A.-M."/>
            <person name="Schoenle A."/>
        </authorList>
    </citation>
    <scope>NUCLEOTIDE SEQUENCE [LARGE SCALE GENOMIC DNA]</scope>
</reference>
<protein>
    <submittedName>
        <fullName evidence="2">Uncharacterized protein</fullName>
    </submittedName>
</protein>
<gene>
    <name evidence="2" type="ORF">KC01_LOCUS12584</name>
</gene>
<accession>A0AAV2K2C4</accession>
<proteinExistence type="predicted"/>
<dbReference type="AlphaFoldDB" id="A0AAV2K2C4"/>
<name>A0AAV2K2C4_KNICA</name>
<evidence type="ECO:0000313" key="3">
    <source>
        <dbReference type="Proteomes" id="UP001497482"/>
    </source>
</evidence>
<feature type="region of interest" description="Disordered" evidence="1">
    <location>
        <begin position="67"/>
        <end position="89"/>
    </location>
</feature>
<dbReference type="Proteomes" id="UP001497482">
    <property type="component" value="Chromosome 15"/>
</dbReference>
<feature type="compositionally biased region" description="Polar residues" evidence="1">
    <location>
        <begin position="67"/>
        <end position="81"/>
    </location>
</feature>
<evidence type="ECO:0000256" key="1">
    <source>
        <dbReference type="SAM" id="MobiDB-lite"/>
    </source>
</evidence>